<gene>
    <name evidence="1" type="ORF">vBKpnSCarvaje_0078</name>
</gene>
<reference evidence="1" key="2">
    <citation type="journal article" date="2022" name="Curr. Genet.">
        <title>Suggestion for a new bacteriophage genus for the Klebsiella pneumoniae phage vB_KpnS-Carvaje.</title>
        <authorList>
            <person name="Sousa J.C."/>
            <person name="Sillankorva S."/>
            <person name="Faustino A."/>
            <person name="Carvalho C.M."/>
        </authorList>
    </citation>
    <scope>NUCLEOTIDE SEQUENCE</scope>
</reference>
<name>A0AAE8Z373_9CAUD</name>
<reference evidence="1" key="1">
    <citation type="submission" date="2021-11" db="EMBL/GenBank/DDBJ databases">
        <authorList>
            <person name="Sousa J."/>
            <person name="Sillankorva S."/>
            <person name="Faustino A."/>
            <person name="Carvalho C."/>
        </authorList>
    </citation>
    <scope>NUCLEOTIDE SEQUENCE</scope>
</reference>
<organism evidence="1 2">
    <name type="scientific">Klebsiella phage vB_KpnS-Carvaje</name>
    <dbReference type="NCBI Taxonomy" id="2900314"/>
    <lineage>
        <taxon>Viruses</taxon>
        <taxon>Duplodnaviria</taxon>
        <taxon>Heunggongvirae</taxon>
        <taxon>Uroviricota</taxon>
        <taxon>Caudoviricetes</taxon>
        <taxon>Carvajevirus</taxon>
        <taxon>Carvajevirus carvaje</taxon>
    </lineage>
</organism>
<protein>
    <submittedName>
        <fullName evidence="1">Uncharacterized protein</fullName>
    </submittedName>
</protein>
<dbReference type="EMBL" id="OL604152">
    <property type="protein sequence ID" value="UJQ44042.1"/>
    <property type="molecule type" value="Genomic_DNA"/>
</dbReference>
<dbReference type="Proteomes" id="UP000829649">
    <property type="component" value="Segment"/>
</dbReference>
<evidence type="ECO:0000313" key="1">
    <source>
        <dbReference type="EMBL" id="UJQ44042.1"/>
    </source>
</evidence>
<proteinExistence type="predicted"/>
<keyword evidence="2" id="KW-1185">Reference proteome</keyword>
<evidence type="ECO:0000313" key="2">
    <source>
        <dbReference type="Proteomes" id="UP000829649"/>
    </source>
</evidence>
<accession>A0AAE8Z373</accession>
<sequence length="70" mass="8541">MKPRYRLMKLSDCANGTRFYFYRSKMMLPYTLIAINRKKYEGVYHIGHDFNINVRMFRTSLNKQVWAKVE</sequence>